<evidence type="ECO:0000256" key="1">
    <source>
        <dbReference type="SAM" id="MobiDB-lite"/>
    </source>
</evidence>
<feature type="region of interest" description="Disordered" evidence="1">
    <location>
        <begin position="87"/>
        <end position="114"/>
    </location>
</feature>
<name>B4I496_DROSE</name>
<dbReference type="AlphaFoldDB" id="B4I496"/>
<dbReference type="HOGENOM" id="CLU_2123649_0_0_1"/>
<dbReference type="EMBL" id="CH480821">
    <property type="protein sequence ID" value="EDW55039.1"/>
    <property type="molecule type" value="Genomic_DNA"/>
</dbReference>
<feature type="compositionally biased region" description="Low complexity" evidence="1">
    <location>
        <begin position="91"/>
        <end position="103"/>
    </location>
</feature>
<sequence length="114" mass="12533">MLTNKSADNELKGSPQCLTLSCAFGKGGRATPVPVGLFLLEVGLDEDVEGLVPFMLVRGLGADFADGFSGIFTAHYENYLRLLTTSTSAGQQEQEQQEQQQPHQEMKKRKQNIM</sequence>
<gene>
    <name evidence="2" type="primary">Dsec\GM10852</name>
    <name evidence="2" type="ORF">Dsec_GM10852</name>
</gene>
<evidence type="ECO:0000313" key="2">
    <source>
        <dbReference type="EMBL" id="EDW55039.1"/>
    </source>
</evidence>
<proteinExistence type="predicted"/>
<organism evidence="3">
    <name type="scientific">Drosophila sechellia</name>
    <name type="common">Fruit fly</name>
    <dbReference type="NCBI Taxonomy" id="7238"/>
    <lineage>
        <taxon>Eukaryota</taxon>
        <taxon>Metazoa</taxon>
        <taxon>Ecdysozoa</taxon>
        <taxon>Arthropoda</taxon>
        <taxon>Hexapoda</taxon>
        <taxon>Insecta</taxon>
        <taxon>Pterygota</taxon>
        <taxon>Neoptera</taxon>
        <taxon>Endopterygota</taxon>
        <taxon>Diptera</taxon>
        <taxon>Brachycera</taxon>
        <taxon>Muscomorpha</taxon>
        <taxon>Ephydroidea</taxon>
        <taxon>Drosophilidae</taxon>
        <taxon>Drosophila</taxon>
        <taxon>Sophophora</taxon>
    </lineage>
</organism>
<accession>B4I496</accession>
<protein>
    <submittedName>
        <fullName evidence="2">GM10852</fullName>
    </submittedName>
</protein>
<evidence type="ECO:0000313" key="3">
    <source>
        <dbReference type="Proteomes" id="UP000001292"/>
    </source>
</evidence>
<reference evidence="2 3" key="1">
    <citation type="journal article" date="2007" name="Nature">
        <title>Evolution of genes and genomes on the Drosophila phylogeny.</title>
        <authorList>
            <consortium name="Drosophila 12 Genomes Consortium"/>
            <person name="Clark A.G."/>
            <person name="Eisen M.B."/>
            <person name="Smith D.R."/>
            <person name="Bergman C.M."/>
            <person name="Oliver B."/>
            <person name="Markow T.A."/>
            <person name="Kaufman T.C."/>
            <person name="Kellis M."/>
            <person name="Gelbart W."/>
            <person name="Iyer V.N."/>
            <person name="Pollard D.A."/>
            <person name="Sackton T.B."/>
            <person name="Larracuente A.M."/>
            <person name="Singh N.D."/>
            <person name="Abad J.P."/>
            <person name="Abt D.N."/>
            <person name="Adryan B."/>
            <person name="Aguade M."/>
            <person name="Akashi H."/>
            <person name="Anderson W.W."/>
            <person name="Aquadro C.F."/>
            <person name="Ardell D.H."/>
            <person name="Arguello R."/>
            <person name="Artieri C.G."/>
            <person name="Barbash D.A."/>
            <person name="Barker D."/>
            <person name="Barsanti P."/>
            <person name="Batterham P."/>
            <person name="Batzoglou S."/>
            <person name="Begun D."/>
            <person name="Bhutkar A."/>
            <person name="Blanco E."/>
            <person name="Bosak S.A."/>
            <person name="Bradley R.K."/>
            <person name="Brand A.D."/>
            <person name="Brent M.R."/>
            <person name="Brooks A.N."/>
            <person name="Brown R.H."/>
            <person name="Butlin R.K."/>
            <person name="Caggese C."/>
            <person name="Calvi B.R."/>
            <person name="Bernardo de Carvalho A."/>
            <person name="Caspi A."/>
            <person name="Castrezana S."/>
            <person name="Celniker S.E."/>
            <person name="Chang J.L."/>
            <person name="Chapple C."/>
            <person name="Chatterji S."/>
            <person name="Chinwalla A."/>
            <person name="Civetta A."/>
            <person name="Clifton S.W."/>
            <person name="Comeron J.M."/>
            <person name="Costello J.C."/>
            <person name="Coyne J.A."/>
            <person name="Daub J."/>
            <person name="David R.G."/>
            <person name="Delcher A.L."/>
            <person name="Delehaunty K."/>
            <person name="Do C.B."/>
            <person name="Ebling H."/>
            <person name="Edwards K."/>
            <person name="Eickbush T."/>
            <person name="Evans J.D."/>
            <person name="Filipski A."/>
            <person name="Findeiss S."/>
            <person name="Freyhult E."/>
            <person name="Fulton L."/>
            <person name="Fulton R."/>
            <person name="Garcia A.C."/>
            <person name="Gardiner A."/>
            <person name="Garfield D.A."/>
            <person name="Garvin B.E."/>
            <person name="Gibson G."/>
            <person name="Gilbert D."/>
            <person name="Gnerre S."/>
            <person name="Godfrey J."/>
            <person name="Good R."/>
            <person name="Gotea V."/>
            <person name="Gravely B."/>
            <person name="Greenberg A.J."/>
            <person name="Griffiths-Jones S."/>
            <person name="Gross S."/>
            <person name="Guigo R."/>
            <person name="Gustafson E.A."/>
            <person name="Haerty W."/>
            <person name="Hahn M.W."/>
            <person name="Halligan D.L."/>
            <person name="Halpern A.L."/>
            <person name="Halter G.M."/>
            <person name="Han M.V."/>
            <person name="Heger A."/>
            <person name="Hillier L."/>
            <person name="Hinrichs A.S."/>
            <person name="Holmes I."/>
            <person name="Hoskins R.A."/>
            <person name="Hubisz M.J."/>
            <person name="Hultmark D."/>
            <person name="Huntley M.A."/>
            <person name="Jaffe D.B."/>
            <person name="Jagadeeshan S."/>
            <person name="Jeck W.R."/>
            <person name="Johnson J."/>
            <person name="Jones C.D."/>
            <person name="Jordan W.C."/>
            <person name="Karpen G.H."/>
            <person name="Kataoka E."/>
            <person name="Keightley P.D."/>
            <person name="Kheradpour P."/>
            <person name="Kirkness E.F."/>
            <person name="Koerich L.B."/>
            <person name="Kristiansen K."/>
            <person name="Kudrna D."/>
            <person name="Kulathinal R.J."/>
            <person name="Kumar S."/>
            <person name="Kwok R."/>
            <person name="Lander E."/>
            <person name="Langley C.H."/>
            <person name="Lapoint R."/>
            <person name="Lazzaro B.P."/>
            <person name="Lee S.J."/>
            <person name="Levesque L."/>
            <person name="Li R."/>
            <person name="Lin C.F."/>
            <person name="Lin M.F."/>
            <person name="Lindblad-Toh K."/>
            <person name="Llopart A."/>
            <person name="Long M."/>
            <person name="Low L."/>
            <person name="Lozovsky E."/>
            <person name="Lu J."/>
            <person name="Luo M."/>
            <person name="Machado C.A."/>
            <person name="Makalowski W."/>
            <person name="Marzo M."/>
            <person name="Matsuda M."/>
            <person name="Matzkin L."/>
            <person name="McAllister B."/>
            <person name="McBride C.S."/>
            <person name="McKernan B."/>
            <person name="McKernan K."/>
            <person name="Mendez-Lago M."/>
            <person name="Minx P."/>
            <person name="Mollenhauer M.U."/>
            <person name="Montooth K."/>
            <person name="Mount S.M."/>
            <person name="Mu X."/>
            <person name="Myers E."/>
            <person name="Negre B."/>
            <person name="Newfeld S."/>
            <person name="Nielsen R."/>
            <person name="Noor M.A."/>
            <person name="O'Grady P."/>
            <person name="Pachter L."/>
            <person name="Papaceit M."/>
            <person name="Parisi M.J."/>
            <person name="Parisi M."/>
            <person name="Parts L."/>
            <person name="Pedersen J.S."/>
            <person name="Pesole G."/>
            <person name="Phillippy A.M."/>
            <person name="Ponting C.P."/>
            <person name="Pop M."/>
            <person name="Porcelli D."/>
            <person name="Powell J.R."/>
            <person name="Prohaska S."/>
            <person name="Pruitt K."/>
            <person name="Puig M."/>
            <person name="Quesneville H."/>
            <person name="Ram K.R."/>
            <person name="Rand D."/>
            <person name="Rasmussen M.D."/>
            <person name="Reed L.K."/>
            <person name="Reenan R."/>
            <person name="Reily A."/>
            <person name="Remington K.A."/>
            <person name="Rieger T.T."/>
            <person name="Ritchie M.G."/>
            <person name="Robin C."/>
            <person name="Rogers Y.H."/>
            <person name="Rohde C."/>
            <person name="Rozas J."/>
            <person name="Rubenfield M.J."/>
            <person name="Ruiz A."/>
            <person name="Russo S."/>
            <person name="Salzberg S.L."/>
            <person name="Sanchez-Gracia A."/>
            <person name="Saranga D.J."/>
            <person name="Sato H."/>
            <person name="Schaeffer S.W."/>
            <person name="Schatz M.C."/>
            <person name="Schlenke T."/>
            <person name="Schwartz R."/>
            <person name="Segarra C."/>
            <person name="Singh R.S."/>
            <person name="Sirot L."/>
            <person name="Sirota M."/>
            <person name="Sisneros N.B."/>
            <person name="Smith C.D."/>
            <person name="Smith T.F."/>
            <person name="Spieth J."/>
            <person name="Stage D.E."/>
            <person name="Stark A."/>
            <person name="Stephan W."/>
            <person name="Strausberg R.L."/>
            <person name="Strempel S."/>
            <person name="Sturgill D."/>
            <person name="Sutton G."/>
            <person name="Sutton G.G."/>
            <person name="Tao W."/>
            <person name="Teichmann S."/>
            <person name="Tobari Y.N."/>
            <person name="Tomimura Y."/>
            <person name="Tsolas J.M."/>
            <person name="Valente V.L."/>
            <person name="Venter E."/>
            <person name="Venter J.C."/>
            <person name="Vicario S."/>
            <person name="Vieira F.G."/>
            <person name="Vilella A.J."/>
            <person name="Villasante A."/>
            <person name="Walenz B."/>
            <person name="Wang J."/>
            <person name="Wasserman M."/>
            <person name="Watts T."/>
            <person name="Wilson D."/>
            <person name="Wilson R.K."/>
            <person name="Wing R.A."/>
            <person name="Wolfner M.F."/>
            <person name="Wong A."/>
            <person name="Wong G.K."/>
            <person name="Wu C.I."/>
            <person name="Wu G."/>
            <person name="Yamamoto D."/>
            <person name="Yang H.P."/>
            <person name="Yang S.P."/>
            <person name="Yorke J.A."/>
            <person name="Yoshida K."/>
            <person name="Zdobnov E."/>
            <person name="Zhang P."/>
            <person name="Zhang Y."/>
            <person name="Zimin A.V."/>
            <person name="Baldwin J."/>
            <person name="Abdouelleil A."/>
            <person name="Abdulkadir J."/>
            <person name="Abebe A."/>
            <person name="Abera B."/>
            <person name="Abreu J."/>
            <person name="Acer S.C."/>
            <person name="Aftuck L."/>
            <person name="Alexander A."/>
            <person name="An P."/>
            <person name="Anderson E."/>
            <person name="Anderson S."/>
            <person name="Arachi H."/>
            <person name="Azer M."/>
            <person name="Bachantsang P."/>
            <person name="Barry A."/>
            <person name="Bayul T."/>
            <person name="Berlin A."/>
            <person name="Bessette D."/>
            <person name="Bloom T."/>
            <person name="Blye J."/>
            <person name="Boguslavskiy L."/>
            <person name="Bonnet C."/>
            <person name="Boukhgalter B."/>
            <person name="Bourzgui I."/>
            <person name="Brown A."/>
            <person name="Cahill P."/>
            <person name="Channer S."/>
            <person name="Cheshatsang Y."/>
            <person name="Chuda L."/>
            <person name="Citroen M."/>
            <person name="Collymore A."/>
            <person name="Cooke P."/>
            <person name="Costello M."/>
            <person name="D'Aco K."/>
            <person name="Daza R."/>
            <person name="De Haan G."/>
            <person name="DeGray S."/>
            <person name="DeMaso C."/>
            <person name="Dhargay N."/>
            <person name="Dooley K."/>
            <person name="Dooley E."/>
            <person name="Doricent M."/>
            <person name="Dorje P."/>
            <person name="Dorjee K."/>
            <person name="Dupes A."/>
            <person name="Elong R."/>
            <person name="Falk J."/>
            <person name="Farina A."/>
            <person name="Faro S."/>
            <person name="Ferguson D."/>
            <person name="Fisher S."/>
            <person name="Foley C.D."/>
            <person name="Franke A."/>
            <person name="Friedrich D."/>
            <person name="Gadbois L."/>
            <person name="Gearin G."/>
            <person name="Gearin C.R."/>
            <person name="Giannoukos G."/>
            <person name="Goode T."/>
            <person name="Graham J."/>
            <person name="Grandbois E."/>
            <person name="Grewal S."/>
            <person name="Gyaltsen K."/>
            <person name="Hafez N."/>
            <person name="Hagos B."/>
            <person name="Hall J."/>
            <person name="Henson C."/>
            <person name="Hollinger A."/>
            <person name="Honan T."/>
            <person name="Huard M.D."/>
            <person name="Hughes L."/>
            <person name="Hurhula B."/>
            <person name="Husby M.E."/>
            <person name="Kamat A."/>
            <person name="Kanga B."/>
            <person name="Kashin S."/>
            <person name="Khazanovich D."/>
            <person name="Kisner P."/>
            <person name="Lance K."/>
            <person name="Lara M."/>
            <person name="Lee W."/>
            <person name="Lennon N."/>
            <person name="Letendre F."/>
            <person name="LeVine R."/>
            <person name="Lipovsky A."/>
            <person name="Liu X."/>
            <person name="Liu J."/>
            <person name="Liu S."/>
            <person name="Lokyitsang T."/>
            <person name="Lokyitsang Y."/>
            <person name="Lubonja R."/>
            <person name="Lui A."/>
            <person name="MacDonald P."/>
            <person name="Magnisalis V."/>
            <person name="Maru K."/>
            <person name="Matthews C."/>
            <person name="McCusker W."/>
            <person name="McDonough S."/>
            <person name="Mehta T."/>
            <person name="Meldrim J."/>
            <person name="Meneus L."/>
            <person name="Mihai O."/>
            <person name="Mihalev A."/>
            <person name="Mihova T."/>
            <person name="Mittelman R."/>
            <person name="Mlenga V."/>
            <person name="Montmayeur A."/>
            <person name="Mulrain L."/>
            <person name="Navidi A."/>
            <person name="Naylor J."/>
            <person name="Negash T."/>
            <person name="Nguyen T."/>
            <person name="Nguyen N."/>
            <person name="Nicol R."/>
            <person name="Norbu C."/>
            <person name="Norbu N."/>
            <person name="Novod N."/>
            <person name="O'Neill B."/>
            <person name="Osman S."/>
            <person name="Markiewicz E."/>
            <person name="Oyono O.L."/>
            <person name="Patti C."/>
            <person name="Phunkhang P."/>
            <person name="Pierre F."/>
            <person name="Priest M."/>
            <person name="Raghuraman S."/>
            <person name="Rege F."/>
            <person name="Reyes R."/>
            <person name="Rise C."/>
            <person name="Rogov P."/>
            <person name="Ross K."/>
            <person name="Ryan E."/>
            <person name="Settipalli S."/>
            <person name="Shea T."/>
            <person name="Sherpa N."/>
            <person name="Shi L."/>
            <person name="Shih D."/>
            <person name="Sparrow T."/>
            <person name="Spaulding J."/>
            <person name="Stalker J."/>
            <person name="Stange-Thomann N."/>
            <person name="Stavropoulos S."/>
            <person name="Stone C."/>
            <person name="Strader C."/>
            <person name="Tesfaye S."/>
            <person name="Thomson T."/>
            <person name="Thoulutsang Y."/>
            <person name="Thoulutsang D."/>
            <person name="Topham K."/>
            <person name="Topping I."/>
            <person name="Tsamla T."/>
            <person name="Vassiliev H."/>
            <person name="Vo A."/>
            <person name="Wangchuk T."/>
            <person name="Wangdi T."/>
            <person name="Weiand M."/>
            <person name="Wilkinson J."/>
            <person name="Wilson A."/>
            <person name="Yadav S."/>
            <person name="Young G."/>
            <person name="Yu Q."/>
            <person name="Zembek L."/>
            <person name="Zhong D."/>
            <person name="Zimmer A."/>
            <person name="Zwirko Z."/>
            <person name="Jaffe D.B."/>
            <person name="Alvarez P."/>
            <person name="Brockman W."/>
            <person name="Butler J."/>
            <person name="Chin C."/>
            <person name="Gnerre S."/>
            <person name="Grabherr M."/>
            <person name="Kleber M."/>
            <person name="Mauceli E."/>
            <person name="MacCallum I."/>
        </authorList>
    </citation>
    <scope>NUCLEOTIDE SEQUENCE [LARGE SCALE GENOMIC DNA]</scope>
    <source>
        <strain evidence="3">Rob3c / Tucson 14021-0248.25</strain>
    </source>
</reference>
<dbReference type="Proteomes" id="UP000001292">
    <property type="component" value="Unassembled WGS sequence"/>
</dbReference>
<keyword evidence="3" id="KW-1185">Reference proteome</keyword>